<comment type="subcellular location">
    <subcellularLocation>
        <location evidence="1">Cell membrane</location>
        <topology evidence="1">Multi-pass membrane protein</topology>
    </subcellularLocation>
</comment>
<dbReference type="SUPFAM" id="SSF52540">
    <property type="entry name" value="P-loop containing nucleoside triphosphate hydrolases"/>
    <property type="match status" value="1"/>
</dbReference>
<accession>A0AB94IPY2</accession>
<dbReference type="GO" id="GO:0015658">
    <property type="term" value="F:branched-chain amino acid transmembrane transporter activity"/>
    <property type="evidence" value="ECO:0007669"/>
    <property type="project" value="InterPro"/>
</dbReference>
<dbReference type="GO" id="GO:0005886">
    <property type="term" value="C:plasma membrane"/>
    <property type="evidence" value="ECO:0007669"/>
    <property type="project" value="UniProtKB-SubCell"/>
</dbReference>
<reference evidence="10 11" key="1">
    <citation type="journal article" date="2014" name="Environ. Microbiol.">
        <title>The nitrate-ammonifying and nosZ-carrying bacterium Bacillus vireti is a potent source and sink for nitric and nitrous oxide under high nitrate conditions.</title>
        <authorList>
            <person name="Mania D."/>
            <person name="Heylen K."/>
            <person name="van Spanning R.J."/>
            <person name="Frostegard A."/>
        </authorList>
    </citation>
    <scope>NUCLEOTIDE SEQUENCE [LARGE SCALE GENOMIC DNA]</scope>
    <source>
        <strain evidence="10 11">LMG 21834</strain>
    </source>
</reference>
<evidence type="ECO:0000256" key="4">
    <source>
        <dbReference type="ARBA" id="ARBA00022741"/>
    </source>
</evidence>
<dbReference type="InterPro" id="IPR003439">
    <property type="entry name" value="ABC_transporter-like_ATP-bd"/>
</dbReference>
<evidence type="ECO:0000259" key="9">
    <source>
        <dbReference type="PROSITE" id="PS50893"/>
    </source>
</evidence>
<dbReference type="PANTHER" id="PTHR30482:SF10">
    <property type="entry name" value="HIGH-AFFINITY BRANCHED-CHAIN AMINO ACID TRANSPORT PROTEIN BRAE"/>
    <property type="match status" value="1"/>
</dbReference>
<feature type="transmembrane region" description="Helical" evidence="8">
    <location>
        <begin position="291"/>
        <end position="313"/>
    </location>
</feature>
<dbReference type="InterPro" id="IPR001851">
    <property type="entry name" value="ABC_transp_permease"/>
</dbReference>
<feature type="domain" description="ABC transporter" evidence="9">
    <location>
        <begin position="355"/>
        <end position="602"/>
    </location>
</feature>
<protein>
    <submittedName>
        <fullName evidence="10">Inner-membrane translocator</fullName>
    </submittedName>
</protein>
<dbReference type="CDD" id="cd03219">
    <property type="entry name" value="ABC_Mj1267_LivG_branched"/>
    <property type="match status" value="1"/>
</dbReference>
<dbReference type="GO" id="GO:0016887">
    <property type="term" value="F:ATP hydrolysis activity"/>
    <property type="evidence" value="ECO:0007669"/>
    <property type="project" value="InterPro"/>
</dbReference>
<dbReference type="Pfam" id="PF00005">
    <property type="entry name" value="ABC_tran"/>
    <property type="match status" value="1"/>
</dbReference>
<evidence type="ECO:0000256" key="5">
    <source>
        <dbReference type="ARBA" id="ARBA00022840"/>
    </source>
</evidence>
<evidence type="ECO:0000313" key="10">
    <source>
        <dbReference type="EMBL" id="ETI69008.1"/>
    </source>
</evidence>
<dbReference type="GO" id="GO:0005524">
    <property type="term" value="F:ATP binding"/>
    <property type="evidence" value="ECO:0007669"/>
    <property type="project" value="UniProtKB-KW"/>
</dbReference>
<keyword evidence="11" id="KW-1185">Reference proteome</keyword>
<keyword evidence="3 8" id="KW-0812">Transmembrane</keyword>
<feature type="transmembrane region" description="Helical" evidence="8">
    <location>
        <begin position="218"/>
        <end position="242"/>
    </location>
</feature>
<dbReference type="EMBL" id="ALAN01000059">
    <property type="protein sequence ID" value="ETI69008.1"/>
    <property type="molecule type" value="Genomic_DNA"/>
</dbReference>
<keyword evidence="4" id="KW-0547">Nucleotide-binding</keyword>
<dbReference type="PANTHER" id="PTHR30482">
    <property type="entry name" value="HIGH-AFFINITY BRANCHED-CHAIN AMINO ACID TRANSPORT SYSTEM PERMEASE"/>
    <property type="match status" value="1"/>
</dbReference>
<name>A0AB94IPY2_9BACI</name>
<proteinExistence type="predicted"/>
<keyword evidence="2" id="KW-1003">Cell membrane</keyword>
<evidence type="ECO:0000256" key="1">
    <source>
        <dbReference type="ARBA" id="ARBA00004651"/>
    </source>
</evidence>
<evidence type="ECO:0000256" key="7">
    <source>
        <dbReference type="ARBA" id="ARBA00023136"/>
    </source>
</evidence>
<feature type="transmembrane region" description="Helical" evidence="8">
    <location>
        <begin position="53"/>
        <end position="71"/>
    </location>
</feature>
<dbReference type="Proteomes" id="UP000018877">
    <property type="component" value="Unassembled WGS sequence"/>
</dbReference>
<dbReference type="AlphaFoldDB" id="A0AB94IPY2"/>
<dbReference type="InterPro" id="IPR003593">
    <property type="entry name" value="AAA+_ATPase"/>
</dbReference>
<dbReference type="PROSITE" id="PS50893">
    <property type="entry name" value="ABC_TRANSPORTER_2"/>
    <property type="match status" value="1"/>
</dbReference>
<comment type="caution">
    <text evidence="10">The sequence shown here is derived from an EMBL/GenBank/DDBJ whole genome shotgun (WGS) entry which is preliminary data.</text>
</comment>
<evidence type="ECO:0000256" key="3">
    <source>
        <dbReference type="ARBA" id="ARBA00022692"/>
    </source>
</evidence>
<evidence type="ECO:0000256" key="8">
    <source>
        <dbReference type="SAM" id="Phobius"/>
    </source>
</evidence>
<dbReference type="InterPro" id="IPR027417">
    <property type="entry name" value="P-loop_NTPase"/>
</dbReference>
<dbReference type="Gene3D" id="3.40.50.300">
    <property type="entry name" value="P-loop containing nucleotide triphosphate hydrolases"/>
    <property type="match status" value="1"/>
</dbReference>
<dbReference type="Pfam" id="PF02653">
    <property type="entry name" value="BPD_transp_2"/>
    <property type="match status" value="1"/>
</dbReference>
<evidence type="ECO:0000256" key="2">
    <source>
        <dbReference type="ARBA" id="ARBA00022475"/>
    </source>
</evidence>
<sequence length="606" mass="66856">MTKSTFHKITDSHFTKLVLFLLFAFIPFVFAVNDVQLFIFWGINILLAQSINLLSGFAGQISLGHAAFYAIGAYTSGILMTNFGLSLVVTILVTALVNGLVGYLLSFPAGRVKEFYLAMMTLGFGFIIQEVAKEWSSVTGGVMGLSGIPSPQLGTFTFLGIPMGLAYYYWVVLIIVVFFLWMFKNFVQSYFGRSFLAVHRSELSAASIGISPQYVKQLAYTVSALMAGVAGALYAHLMGYIGSNSFGMMQSIEILVMGILGGFGTIIGPILGAGFLTFIPNKLQFIQEYQLMIYAFLLVVSFLIIPQGFAGVLNLRTSLYKNLKHKEKSPLPVHNVLAKREIIDSEANRSNQPILTTTNVIKDFSGLRALNGISIKLYRGEILGLIGPNGSGKSTLVNLISGIYPITSGKISFEDHDITNKQSHYIANRGIIRTFQDPHNVANMTVRENLLLGNHRLYQSGILSCTINFKRSLVEEQEMLVKVEQIMDLSELAHYADDQVGNLPYGIQRIVEVARAILAEPKILLLDEPAAGLSETELKLLIQLIRYVKSRGIPIVLIDHHMEFVASLVDRVFVLDSGEEIYSGDMKGMKQNKQVIEAYLGVAKHA</sequence>
<keyword evidence="6 8" id="KW-1133">Transmembrane helix</keyword>
<feature type="transmembrane region" description="Helical" evidence="8">
    <location>
        <begin position="20"/>
        <end position="41"/>
    </location>
</feature>
<organism evidence="10 11">
    <name type="scientific">Neobacillus vireti LMG 21834</name>
    <dbReference type="NCBI Taxonomy" id="1131730"/>
    <lineage>
        <taxon>Bacteria</taxon>
        <taxon>Bacillati</taxon>
        <taxon>Bacillota</taxon>
        <taxon>Bacilli</taxon>
        <taxon>Bacillales</taxon>
        <taxon>Bacillaceae</taxon>
        <taxon>Neobacillus</taxon>
    </lineage>
</organism>
<dbReference type="CDD" id="cd06581">
    <property type="entry name" value="TM_PBP1_LivM_like"/>
    <property type="match status" value="1"/>
</dbReference>
<evidence type="ECO:0000256" key="6">
    <source>
        <dbReference type="ARBA" id="ARBA00022989"/>
    </source>
</evidence>
<feature type="transmembrane region" description="Helical" evidence="8">
    <location>
        <begin position="83"/>
        <end position="103"/>
    </location>
</feature>
<feature type="transmembrane region" description="Helical" evidence="8">
    <location>
        <begin position="166"/>
        <end position="183"/>
    </location>
</feature>
<dbReference type="SMART" id="SM00382">
    <property type="entry name" value="AAA"/>
    <property type="match status" value="1"/>
</dbReference>
<gene>
    <name evidence="10" type="ORF">BAVI_09611</name>
</gene>
<dbReference type="RefSeq" id="WP_024028122.1">
    <property type="nucleotide sequence ID" value="NZ_ALAN01000059.1"/>
</dbReference>
<keyword evidence="5" id="KW-0067">ATP-binding</keyword>
<dbReference type="InterPro" id="IPR043428">
    <property type="entry name" value="LivM-like"/>
</dbReference>
<keyword evidence="7 8" id="KW-0472">Membrane</keyword>
<evidence type="ECO:0000313" key="11">
    <source>
        <dbReference type="Proteomes" id="UP000018877"/>
    </source>
</evidence>
<feature type="transmembrane region" description="Helical" evidence="8">
    <location>
        <begin position="254"/>
        <end position="279"/>
    </location>
</feature>